<evidence type="ECO:0000313" key="3">
    <source>
        <dbReference type="EMBL" id="MCI17804.1"/>
    </source>
</evidence>
<dbReference type="Pfam" id="PF14244">
    <property type="entry name" value="Retrotran_gag_3"/>
    <property type="match status" value="1"/>
</dbReference>
<dbReference type="InterPro" id="IPR005162">
    <property type="entry name" value="Retrotrans_gag_dom"/>
</dbReference>
<dbReference type="PANTHER" id="PTHR37610">
    <property type="entry name" value="CCHC-TYPE DOMAIN-CONTAINING PROTEIN"/>
    <property type="match status" value="1"/>
</dbReference>
<organism evidence="3 4">
    <name type="scientific">Trifolium medium</name>
    <dbReference type="NCBI Taxonomy" id="97028"/>
    <lineage>
        <taxon>Eukaryota</taxon>
        <taxon>Viridiplantae</taxon>
        <taxon>Streptophyta</taxon>
        <taxon>Embryophyta</taxon>
        <taxon>Tracheophyta</taxon>
        <taxon>Spermatophyta</taxon>
        <taxon>Magnoliopsida</taxon>
        <taxon>eudicotyledons</taxon>
        <taxon>Gunneridae</taxon>
        <taxon>Pentapetalae</taxon>
        <taxon>rosids</taxon>
        <taxon>fabids</taxon>
        <taxon>Fabales</taxon>
        <taxon>Fabaceae</taxon>
        <taxon>Papilionoideae</taxon>
        <taxon>50 kb inversion clade</taxon>
        <taxon>NPAAA clade</taxon>
        <taxon>Hologalegina</taxon>
        <taxon>IRL clade</taxon>
        <taxon>Trifolieae</taxon>
        <taxon>Trifolium</taxon>
    </lineage>
</organism>
<sequence length="198" mass="22613">MVRPPSSPDPLPAFSAPIDHSQNPFYVHPSENPALPLVNPVLDGKNYHSWSGSMKKAIIMKNKLRFLDGSSPMPADFDPNYEAWMRCNNLVLSWIQNSVSTSISLSIAYYDIAALAWNDLKARFSRADRVRVASLQRELYAFRQDSLSVNDYFTKLRGFWEELEIFRPIPTCTCLARCQCDLCAMRASSRMKILCYFS</sequence>
<dbReference type="AlphaFoldDB" id="A0A392Q128"/>
<reference evidence="3 4" key="1">
    <citation type="journal article" date="2018" name="Front. Plant Sci.">
        <title>Red Clover (Trifolium pratense) and Zigzag Clover (T. medium) - A Picture of Genomic Similarities and Differences.</title>
        <authorList>
            <person name="Dluhosova J."/>
            <person name="Istvanek J."/>
            <person name="Nedelnik J."/>
            <person name="Repkova J."/>
        </authorList>
    </citation>
    <scope>NUCLEOTIDE SEQUENCE [LARGE SCALE GENOMIC DNA]</scope>
    <source>
        <strain evidence="4">cv. 10/8</strain>
        <tissue evidence="3">Leaf</tissue>
    </source>
</reference>
<proteinExistence type="predicted"/>
<name>A0A392Q128_9FABA</name>
<dbReference type="Proteomes" id="UP000265520">
    <property type="component" value="Unassembled WGS sequence"/>
</dbReference>
<evidence type="ECO:0000259" key="1">
    <source>
        <dbReference type="Pfam" id="PF03732"/>
    </source>
</evidence>
<dbReference type="Pfam" id="PF03732">
    <property type="entry name" value="Retrotrans_gag"/>
    <property type="match status" value="1"/>
</dbReference>
<accession>A0A392Q128</accession>
<dbReference type="EMBL" id="LXQA010107101">
    <property type="protein sequence ID" value="MCI17804.1"/>
    <property type="molecule type" value="Genomic_DNA"/>
</dbReference>
<dbReference type="PANTHER" id="PTHR37610:SF55">
    <property type="entry name" value="RETROTRANSPOSON COPIA-LIKE N-TERMINAL DOMAIN-CONTAINING PROTEIN"/>
    <property type="match status" value="1"/>
</dbReference>
<protein>
    <submittedName>
        <fullName evidence="3">Retrovirus-related pol polyprotein from transposon TNT 1-94</fullName>
    </submittedName>
</protein>
<comment type="caution">
    <text evidence="3">The sequence shown here is derived from an EMBL/GenBank/DDBJ whole genome shotgun (WGS) entry which is preliminary data.</text>
</comment>
<evidence type="ECO:0000259" key="2">
    <source>
        <dbReference type="Pfam" id="PF14244"/>
    </source>
</evidence>
<keyword evidence="4" id="KW-1185">Reference proteome</keyword>
<evidence type="ECO:0000313" key="4">
    <source>
        <dbReference type="Proteomes" id="UP000265520"/>
    </source>
</evidence>
<feature type="domain" description="Retrotransposon gag" evidence="1">
    <location>
        <begin position="92"/>
        <end position="163"/>
    </location>
</feature>
<feature type="domain" description="Retrotransposon Copia-like N-terminal" evidence="2">
    <location>
        <begin position="28"/>
        <end position="75"/>
    </location>
</feature>
<dbReference type="InterPro" id="IPR029472">
    <property type="entry name" value="Copia-like_N"/>
</dbReference>